<reference evidence="1 2" key="1">
    <citation type="submission" date="2018-11" db="EMBL/GenBank/DDBJ databases">
        <authorList>
            <consortium name="Pathogen Informatics"/>
        </authorList>
    </citation>
    <scope>NUCLEOTIDE SEQUENCE [LARGE SCALE GENOMIC DNA]</scope>
</reference>
<evidence type="ECO:0000313" key="1">
    <source>
        <dbReference type="EMBL" id="VDM66870.1"/>
    </source>
</evidence>
<keyword evidence="2" id="KW-1185">Reference proteome</keyword>
<name>A0A3P7I2I1_STRVU</name>
<dbReference type="Proteomes" id="UP000270094">
    <property type="component" value="Unassembled WGS sequence"/>
</dbReference>
<accession>A0A3P7I2I1</accession>
<proteinExistence type="predicted"/>
<sequence length="71" mass="8135">MAPPYEPAGGDRFISFHFDDQPRSTLVADNRILLNCQYTVERANIKDVRLEWKKDGSSLNVKSSSRMSVLY</sequence>
<dbReference type="AlphaFoldDB" id="A0A3P7I2I1"/>
<gene>
    <name evidence="1" type="ORF">SVUK_LOCUS1868</name>
</gene>
<evidence type="ECO:0000313" key="2">
    <source>
        <dbReference type="Proteomes" id="UP000270094"/>
    </source>
</evidence>
<protein>
    <submittedName>
        <fullName evidence="1">Uncharacterized protein</fullName>
    </submittedName>
</protein>
<dbReference type="EMBL" id="UYYB01003942">
    <property type="protein sequence ID" value="VDM66870.1"/>
    <property type="molecule type" value="Genomic_DNA"/>
</dbReference>
<dbReference type="OrthoDB" id="114660at2759"/>
<organism evidence="1 2">
    <name type="scientific">Strongylus vulgaris</name>
    <name type="common">Blood worm</name>
    <dbReference type="NCBI Taxonomy" id="40348"/>
    <lineage>
        <taxon>Eukaryota</taxon>
        <taxon>Metazoa</taxon>
        <taxon>Ecdysozoa</taxon>
        <taxon>Nematoda</taxon>
        <taxon>Chromadorea</taxon>
        <taxon>Rhabditida</taxon>
        <taxon>Rhabditina</taxon>
        <taxon>Rhabditomorpha</taxon>
        <taxon>Strongyloidea</taxon>
        <taxon>Strongylidae</taxon>
        <taxon>Strongylus</taxon>
    </lineage>
</organism>